<feature type="non-terminal residue" evidence="1">
    <location>
        <position position="1"/>
    </location>
</feature>
<name>A0A9N9NL28_9GLOM</name>
<gene>
    <name evidence="1" type="ORF">FCALED_LOCUS15520</name>
</gene>
<accession>A0A9N9NL28</accession>
<dbReference type="EMBL" id="CAJVPQ010014358">
    <property type="protein sequence ID" value="CAG8739291.1"/>
    <property type="molecule type" value="Genomic_DNA"/>
</dbReference>
<protein>
    <submittedName>
        <fullName evidence="1">4235_t:CDS:1</fullName>
    </submittedName>
</protein>
<evidence type="ECO:0000313" key="2">
    <source>
        <dbReference type="Proteomes" id="UP000789570"/>
    </source>
</evidence>
<organism evidence="1 2">
    <name type="scientific">Funneliformis caledonium</name>
    <dbReference type="NCBI Taxonomy" id="1117310"/>
    <lineage>
        <taxon>Eukaryota</taxon>
        <taxon>Fungi</taxon>
        <taxon>Fungi incertae sedis</taxon>
        <taxon>Mucoromycota</taxon>
        <taxon>Glomeromycotina</taxon>
        <taxon>Glomeromycetes</taxon>
        <taxon>Glomerales</taxon>
        <taxon>Glomeraceae</taxon>
        <taxon>Funneliformis</taxon>
    </lineage>
</organism>
<proteinExistence type="predicted"/>
<dbReference type="Proteomes" id="UP000789570">
    <property type="component" value="Unassembled WGS sequence"/>
</dbReference>
<dbReference type="AlphaFoldDB" id="A0A9N9NL28"/>
<reference evidence="1" key="1">
    <citation type="submission" date="2021-06" db="EMBL/GenBank/DDBJ databases">
        <authorList>
            <person name="Kallberg Y."/>
            <person name="Tangrot J."/>
            <person name="Rosling A."/>
        </authorList>
    </citation>
    <scope>NUCLEOTIDE SEQUENCE</scope>
    <source>
        <strain evidence="1">UK204</strain>
    </source>
</reference>
<sequence>YKILLSSSSLEEALLSSNSASKSCNHNALPTILLVIDFTNLDDLI</sequence>
<evidence type="ECO:0000313" key="1">
    <source>
        <dbReference type="EMBL" id="CAG8739291.1"/>
    </source>
</evidence>
<comment type="caution">
    <text evidence="1">The sequence shown here is derived from an EMBL/GenBank/DDBJ whole genome shotgun (WGS) entry which is preliminary data.</text>
</comment>
<keyword evidence="2" id="KW-1185">Reference proteome</keyword>